<dbReference type="InterPro" id="IPR039426">
    <property type="entry name" value="TonB-dep_rcpt-like"/>
</dbReference>
<dbReference type="NCBIfam" id="TIGR04056">
    <property type="entry name" value="OMP_RagA_SusC"/>
    <property type="match status" value="1"/>
</dbReference>
<keyword evidence="4 7" id="KW-0812">Transmembrane</keyword>
<gene>
    <name evidence="9" type="ORF">SAMN05216490_4097</name>
</gene>
<dbReference type="OrthoDB" id="600887at2"/>
<dbReference type="InterPro" id="IPR023997">
    <property type="entry name" value="TonB-dep_OMP_SusC/RagA_CS"/>
</dbReference>
<keyword evidence="6 7" id="KW-0998">Cell outer membrane</keyword>
<evidence type="ECO:0000256" key="7">
    <source>
        <dbReference type="PROSITE-ProRule" id="PRU01360"/>
    </source>
</evidence>
<evidence type="ECO:0000256" key="4">
    <source>
        <dbReference type="ARBA" id="ARBA00022692"/>
    </source>
</evidence>
<dbReference type="Gene3D" id="2.170.130.10">
    <property type="entry name" value="TonB-dependent receptor, plug domain"/>
    <property type="match status" value="1"/>
</dbReference>
<dbReference type="RefSeq" id="WP_091377394.1">
    <property type="nucleotide sequence ID" value="NZ_LT629740.1"/>
</dbReference>
<dbReference type="NCBIfam" id="TIGR04057">
    <property type="entry name" value="SusC_RagA_signa"/>
    <property type="match status" value="1"/>
</dbReference>
<dbReference type="PROSITE" id="PS52016">
    <property type="entry name" value="TONB_DEPENDENT_REC_3"/>
    <property type="match status" value="1"/>
</dbReference>
<dbReference type="Gene3D" id="2.40.170.20">
    <property type="entry name" value="TonB-dependent receptor, beta-barrel domain"/>
    <property type="match status" value="1"/>
</dbReference>
<evidence type="ECO:0000256" key="6">
    <source>
        <dbReference type="ARBA" id="ARBA00023237"/>
    </source>
</evidence>
<evidence type="ECO:0000256" key="3">
    <source>
        <dbReference type="ARBA" id="ARBA00022452"/>
    </source>
</evidence>
<reference evidence="9 10" key="1">
    <citation type="submission" date="2016-10" db="EMBL/GenBank/DDBJ databases">
        <authorList>
            <person name="de Groot N.N."/>
        </authorList>
    </citation>
    <scope>NUCLEOTIDE SEQUENCE [LARGE SCALE GENOMIC DNA]</scope>
    <source>
        <strain evidence="9 10">MP1X4</strain>
    </source>
</reference>
<evidence type="ECO:0000256" key="1">
    <source>
        <dbReference type="ARBA" id="ARBA00004571"/>
    </source>
</evidence>
<keyword evidence="3 7" id="KW-1134">Transmembrane beta strand</keyword>
<dbReference type="Proteomes" id="UP000199679">
    <property type="component" value="Chromosome I"/>
</dbReference>
<dbReference type="GO" id="GO:0009279">
    <property type="term" value="C:cell outer membrane"/>
    <property type="evidence" value="ECO:0007669"/>
    <property type="project" value="UniProtKB-SubCell"/>
</dbReference>
<protein>
    <submittedName>
        <fullName evidence="9">TonB-linked outer membrane protein, SusC/RagA family</fullName>
    </submittedName>
</protein>
<sequence length="1013" mass="109967">MSKFYQKEFYLTCLLLLFTVFGFAQVKVTGVVKGADNDESLPGASVAVKGTSVGSMTDANGKYSITVPKDGVLTFSFIGYTTQEINVDGKTVINVTLPSSAKGLNEVVVVGYGTQKKVNLTGAVSVVSAAQLENRPVTGVTNALEGTVPGVTISSNNGQPGFDAGSINIRGQSLNSTSALVVIDGVISSTGDMNAINADDIDNISILKDAASASIYGNRAAGGVIVITTKKGKKGTAQITYSDYFGKNKAVALPDYLPSWQAATLYDEARVNEGQTPVYTAAQIQTFKDGSDPYNYPNTDWLKLFYSGNGFQQNHYLGVNGGSDKTTYALSIGYFDENGITPKTNTQRYTARLNLNTQIKDNLSVFGYLSYTYQPLTQPQSSLSADQGFDQVIRQFNRISPIIPAYYANGQYGHIADGSPLAWLNSPSFDKQNAYNFQGSVGGDWEIIKGLHFKPSLNYKFNTNQSNNFVSSIQYYNADGSLSGVPNISNATDSYSSHTYIAPQALLEYDKKLGYHDIKILAGASQEYNSYYTLSGYRQGFLNNSLSDLNVAPTTGQTTSNDTYDVAQRSFFGRINYDYKGKYLLEGDIRDDGSSRFAPANRWGVFPGASAGWRVSEEDFFKNLKNSISNLKLRASWGKLGNQDIAGYYPTIATVSAGQNYPYGGTVVGGVAPTAGVDQSIVWEKTTQTDLGLDADFLKVFTLTADYFIKKTSDVLYQVNLPAYYGLTAPYVNGSSYQNKGWEVALTYHDRAGDFSWNVTGNASFITNKVTQLGTSNAPQISGPYITEVGQPQGSFYGYVAQGIFQNEAQVKAHADQSGISPNTAPGDLIYKDVNGDGKIDASDRVVLGSNFPKVTFGLNLNANWKQFDFTAFFQGAAGVKNYISGIALGQNGIATGKPTSAMLDSWSPTNTNATFPRLWLNYTQDNPSSTYSSFWIRNASYVRLKNVQLGYSLPAAWATKIGVKKLRVYYSGQNILTFTSFYKWIDPEAPAGESGYDFPQVKINSLGLNVTF</sequence>
<keyword evidence="10" id="KW-1185">Reference proteome</keyword>
<evidence type="ECO:0000256" key="5">
    <source>
        <dbReference type="ARBA" id="ARBA00023136"/>
    </source>
</evidence>
<evidence type="ECO:0000259" key="8">
    <source>
        <dbReference type="Pfam" id="PF07715"/>
    </source>
</evidence>
<keyword evidence="5 7" id="KW-0472">Membrane</keyword>
<evidence type="ECO:0000313" key="9">
    <source>
        <dbReference type="EMBL" id="SDT57057.1"/>
    </source>
</evidence>
<evidence type="ECO:0000313" key="10">
    <source>
        <dbReference type="Proteomes" id="UP000199679"/>
    </source>
</evidence>
<dbReference type="Pfam" id="PF07715">
    <property type="entry name" value="Plug"/>
    <property type="match status" value="1"/>
</dbReference>
<dbReference type="InterPro" id="IPR008969">
    <property type="entry name" value="CarboxyPept-like_regulatory"/>
</dbReference>
<name>A0A1H2BG48_MUCMA</name>
<dbReference type="AlphaFoldDB" id="A0A1H2BG48"/>
<dbReference type="SUPFAM" id="SSF49464">
    <property type="entry name" value="Carboxypeptidase regulatory domain-like"/>
    <property type="match status" value="1"/>
</dbReference>
<feature type="domain" description="TonB-dependent receptor plug" evidence="8">
    <location>
        <begin position="117"/>
        <end position="224"/>
    </location>
</feature>
<dbReference type="STRING" id="652787.SAMN05216490_4097"/>
<accession>A0A1H2BG48</accession>
<dbReference type="InterPro" id="IPR023996">
    <property type="entry name" value="TonB-dep_OMP_SusC/RagA"/>
</dbReference>
<keyword evidence="2 7" id="KW-0813">Transport</keyword>
<proteinExistence type="inferred from homology"/>
<evidence type="ECO:0000256" key="2">
    <source>
        <dbReference type="ARBA" id="ARBA00022448"/>
    </source>
</evidence>
<dbReference type="Pfam" id="PF13715">
    <property type="entry name" value="CarbopepD_reg_2"/>
    <property type="match status" value="1"/>
</dbReference>
<dbReference type="InterPro" id="IPR012910">
    <property type="entry name" value="Plug_dom"/>
</dbReference>
<comment type="similarity">
    <text evidence="7">Belongs to the TonB-dependent receptor family.</text>
</comment>
<dbReference type="InterPro" id="IPR036942">
    <property type="entry name" value="Beta-barrel_TonB_sf"/>
</dbReference>
<organism evidence="9 10">
    <name type="scientific">Mucilaginibacter mallensis</name>
    <dbReference type="NCBI Taxonomy" id="652787"/>
    <lineage>
        <taxon>Bacteria</taxon>
        <taxon>Pseudomonadati</taxon>
        <taxon>Bacteroidota</taxon>
        <taxon>Sphingobacteriia</taxon>
        <taxon>Sphingobacteriales</taxon>
        <taxon>Sphingobacteriaceae</taxon>
        <taxon>Mucilaginibacter</taxon>
    </lineage>
</organism>
<dbReference type="EMBL" id="LT629740">
    <property type="protein sequence ID" value="SDT57057.1"/>
    <property type="molecule type" value="Genomic_DNA"/>
</dbReference>
<dbReference type="SUPFAM" id="SSF56935">
    <property type="entry name" value="Porins"/>
    <property type="match status" value="1"/>
</dbReference>
<dbReference type="InterPro" id="IPR037066">
    <property type="entry name" value="Plug_dom_sf"/>
</dbReference>
<dbReference type="Gene3D" id="2.60.40.1120">
    <property type="entry name" value="Carboxypeptidase-like, regulatory domain"/>
    <property type="match status" value="1"/>
</dbReference>
<comment type="subcellular location">
    <subcellularLocation>
        <location evidence="1 7">Cell outer membrane</location>
        <topology evidence="1 7">Multi-pass membrane protein</topology>
    </subcellularLocation>
</comment>